<proteinExistence type="predicted"/>
<organism evidence="8 9">
    <name type="scientific">Nephila pilipes</name>
    <name type="common">Giant wood spider</name>
    <name type="synonym">Nephila maculata</name>
    <dbReference type="NCBI Taxonomy" id="299642"/>
    <lineage>
        <taxon>Eukaryota</taxon>
        <taxon>Metazoa</taxon>
        <taxon>Ecdysozoa</taxon>
        <taxon>Arthropoda</taxon>
        <taxon>Chelicerata</taxon>
        <taxon>Arachnida</taxon>
        <taxon>Araneae</taxon>
        <taxon>Araneomorphae</taxon>
        <taxon>Entelegynae</taxon>
        <taxon>Araneoidea</taxon>
        <taxon>Nephilidae</taxon>
        <taxon>Nephila</taxon>
    </lineage>
</organism>
<dbReference type="GO" id="GO:0006508">
    <property type="term" value="P:proteolysis"/>
    <property type="evidence" value="ECO:0007669"/>
    <property type="project" value="InterPro"/>
</dbReference>
<keyword evidence="5" id="KW-0479">Metal-binding</keyword>
<dbReference type="InterPro" id="IPR001969">
    <property type="entry name" value="Aspartic_peptidase_AS"/>
</dbReference>
<dbReference type="PANTHER" id="PTHR37984">
    <property type="entry name" value="PROTEIN CBG26694"/>
    <property type="match status" value="1"/>
</dbReference>
<dbReference type="InterPro" id="IPR036875">
    <property type="entry name" value="Znf_CCHC_sf"/>
</dbReference>
<keyword evidence="5" id="KW-0863">Zinc-finger</keyword>
<dbReference type="Gene3D" id="4.10.60.10">
    <property type="entry name" value="Zinc finger, CCHC-type"/>
    <property type="match status" value="1"/>
</dbReference>
<reference evidence="8" key="1">
    <citation type="submission" date="2020-08" db="EMBL/GenBank/DDBJ databases">
        <title>Multicomponent nature underlies the extraordinary mechanical properties of spider dragline silk.</title>
        <authorList>
            <person name="Kono N."/>
            <person name="Nakamura H."/>
            <person name="Mori M."/>
            <person name="Yoshida Y."/>
            <person name="Ohtoshi R."/>
            <person name="Malay A.D."/>
            <person name="Moran D.A.P."/>
            <person name="Tomita M."/>
            <person name="Numata K."/>
            <person name="Arakawa K."/>
        </authorList>
    </citation>
    <scope>NUCLEOTIDE SEQUENCE</scope>
</reference>
<evidence type="ECO:0000256" key="2">
    <source>
        <dbReference type="ARBA" id="ARBA00022695"/>
    </source>
</evidence>
<dbReference type="SUPFAM" id="SSF50630">
    <property type="entry name" value="Acid proteases"/>
    <property type="match status" value="1"/>
</dbReference>
<gene>
    <name evidence="8" type="primary">RF55_13711</name>
    <name evidence="8" type="ORF">NPIL_430491</name>
</gene>
<dbReference type="GO" id="GO:0004190">
    <property type="term" value="F:aspartic-type endopeptidase activity"/>
    <property type="evidence" value="ECO:0007669"/>
    <property type="project" value="InterPro"/>
</dbReference>
<accession>A0A8X6TX24</accession>
<sequence length="482" mass="55247">MSFLSRARKVDLITLAEELGLTVDPNAKISDLLRLITNDKNYDEDFTKDCLDVITNERKEEEQRRDEQRRDEQRRDEHEKRKWEYELKKLELESKATLSDGNVPLTVPKLNLMKEANRNVHDNVQYKKPFVKEYRKMPSIVRAPNDDFKPKNKYYGYKHENNSNIKCFNCNLWGHKSADCKNKKDGLKCLKCSKFGHIAKFCDQADVNQTLVTRSNTFTKKLEKIVEIQGVKINALFDTGSELSLISYESYIKIGSPKLSFNNVSFAGINQECLSPLGFFYSDIKFDKCCIATEIYVIQKLCCDIIIGLDVINKLNITINEKGIEIAGKRNTFHASYATINFNRVPTHKTSPNNIKHITSVFRLPPCVGSEANANNEINVQPVVTINPNAVHTSGKTADVEEIEYFFNLAKAINLDEVDLSHISDQDIKHNLKQVLDTYTPQKRKITDVMMKIVLTDESPIHSKPRRLAANEKTFVDSQIQN</sequence>
<feature type="domain" description="CCHC-type" evidence="7">
    <location>
        <begin position="166"/>
        <end position="182"/>
    </location>
</feature>
<dbReference type="EMBL" id="BMAW01019965">
    <property type="protein sequence ID" value="GFT65903.1"/>
    <property type="molecule type" value="Genomic_DNA"/>
</dbReference>
<keyword evidence="1" id="KW-0808">Transferase</keyword>
<keyword evidence="2" id="KW-0548">Nucleotidyltransferase</keyword>
<protein>
    <submittedName>
        <fullName evidence="8">Blastopia polyprotein</fullName>
    </submittedName>
</protein>
<keyword evidence="4" id="KW-0378">Hydrolase</keyword>
<dbReference type="SUPFAM" id="SSF57756">
    <property type="entry name" value="Retrovirus zinc finger-like domains"/>
    <property type="match status" value="1"/>
</dbReference>
<name>A0A8X6TX24_NEPPI</name>
<evidence type="ECO:0000256" key="6">
    <source>
        <dbReference type="SAM" id="MobiDB-lite"/>
    </source>
</evidence>
<dbReference type="CDD" id="cd00303">
    <property type="entry name" value="retropepsin_like"/>
    <property type="match status" value="1"/>
</dbReference>
<dbReference type="Gene3D" id="2.40.70.10">
    <property type="entry name" value="Acid Proteases"/>
    <property type="match status" value="1"/>
</dbReference>
<comment type="caution">
    <text evidence="8">The sequence shown here is derived from an EMBL/GenBank/DDBJ whole genome shotgun (WGS) entry which is preliminary data.</text>
</comment>
<evidence type="ECO:0000256" key="5">
    <source>
        <dbReference type="PROSITE-ProRule" id="PRU00047"/>
    </source>
</evidence>
<keyword evidence="9" id="KW-1185">Reference proteome</keyword>
<dbReference type="GO" id="GO:0008270">
    <property type="term" value="F:zinc ion binding"/>
    <property type="evidence" value="ECO:0007669"/>
    <property type="project" value="UniProtKB-KW"/>
</dbReference>
<dbReference type="PANTHER" id="PTHR37984:SF5">
    <property type="entry name" value="PROTEIN NYNRIN-LIKE"/>
    <property type="match status" value="1"/>
</dbReference>
<evidence type="ECO:0000256" key="1">
    <source>
        <dbReference type="ARBA" id="ARBA00022679"/>
    </source>
</evidence>
<dbReference type="InterPro" id="IPR001878">
    <property type="entry name" value="Znf_CCHC"/>
</dbReference>
<feature type="region of interest" description="Disordered" evidence="6">
    <location>
        <begin position="59"/>
        <end position="79"/>
    </location>
</feature>
<dbReference type="OrthoDB" id="6471812at2759"/>
<evidence type="ECO:0000259" key="7">
    <source>
        <dbReference type="PROSITE" id="PS50158"/>
    </source>
</evidence>
<evidence type="ECO:0000256" key="4">
    <source>
        <dbReference type="ARBA" id="ARBA00022759"/>
    </source>
</evidence>
<keyword evidence="5" id="KW-0862">Zinc</keyword>
<dbReference type="AlphaFoldDB" id="A0A8X6TX24"/>
<keyword evidence="4" id="KW-0255">Endonuclease</keyword>
<evidence type="ECO:0000313" key="8">
    <source>
        <dbReference type="EMBL" id="GFT65903.1"/>
    </source>
</evidence>
<evidence type="ECO:0000313" key="9">
    <source>
        <dbReference type="Proteomes" id="UP000887013"/>
    </source>
</evidence>
<dbReference type="InterPro" id="IPR021109">
    <property type="entry name" value="Peptidase_aspartic_dom_sf"/>
</dbReference>
<dbReference type="GO" id="GO:0003676">
    <property type="term" value="F:nucleic acid binding"/>
    <property type="evidence" value="ECO:0007669"/>
    <property type="project" value="InterPro"/>
</dbReference>
<dbReference type="SMART" id="SM00343">
    <property type="entry name" value="ZnF_C2HC"/>
    <property type="match status" value="2"/>
</dbReference>
<dbReference type="PROSITE" id="PS50158">
    <property type="entry name" value="ZF_CCHC"/>
    <property type="match status" value="1"/>
</dbReference>
<evidence type="ECO:0000256" key="3">
    <source>
        <dbReference type="ARBA" id="ARBA00022722"/>
    </source>
</evidence>
<keyword evidence="3" id="KW-0540">Nuclease</keyword>
<dbReference type="Proteomes" id="UP000887013">
    <property type="component" value="Unassembled WGS sequence"/>
</dbReference>
<dbReference type="GO" id="GO:0016779">
    <property type="term" value="F:nucleotidyltransferase activity"/>
    <property type="evidence" value="ECO:0007669"/>
    <property type="project" value="UniProtKB-KW"/>
</dbReference>
<dbReference type="GO" id="GO:0004519">
    <property type="term" value="F:endonuclease activity"/>
    <property type="evidence" value="ECO:0007669"/>
    <property type="project" value="UniProtKB-KW"/>
</dbReference>
<dbReference type="PROSITE" id="PS00141">
    <property type="entry name" value="ASP_PROTEASE"/>
    <property type="match status" value="1"/>
</dbReference>
<dbReference type="InterPro" id="IPR050951">
    <property type="entry name" value="Retrovirus_Pol_polyprotein"/>
</dbReference>
<feature type="non-terminal residue" evidence="8">
    <location>
        <position position="482"/>
    </location>
</feature>